<dbReference type="RefSeq" id="WP_089752030.1">
    <property type="nucleotide sequence ID" value="NZ_FOOG01000017.1"/>
</dbReference>
<protein>
    <submittedName>
        <fullName evidence="6">ABC-2 type transport system ATP-binding protein</fullName>
    </submittedName>
</protein>
<dbReference type="OrthoDB" id="9804819at2"/>
<dbReference type="InterPro" id="IPR050763">
    <property type="entry name" value="ABC_transporter_ATP-binding"/>
</dbReference>
<dbReference type="InterPro" id="IPR003439">
    <property type="entry name" value="ABC_transporter-like_ATP-bd"/>
</dbReference>
<dbReference type="CDD" id="cd03230">
    <property type="entry name" value="ABC_DR_subfamily_A"/>
    <property type="match status" value="1"/>
</dbReference>
<dbReference type="Proteomes" id="UP000198897">
    <property type="component" value="Unassembled WGS sequence"/>
</dbReference>
<evidence type="ECO:0000256" key="2">
    <source>
        <dbReference type="ARBA" id="ARBA00022448"/>
    </source>
</evidence>
<evidence type="ECO:0000256" key="4">
    <source>
        <dbReference type="ARBA" id="ARBA00022840"/>
    </source>
</evidence>
<keyword evidence="4 6" id="KW-0067">ATP-binding</keyword>
<accession>A0A1I2N304</accession>
<name>A0A1I2N304_9BACI</name>
<sequence>MITVQNLSKVYQNNRAVDDISFTLSSGKCIALLGPNGAGKTTALRMMAGLISPTSGKVELLEEHSGDIRRHIGYLPQHPHFHSWMTGREFLIYAGKLAYLSKKEAASRADQLLTRVGIFEVRNRRISKYSGGMKQRLGIAQALIHKPELLMLDEPVSALDPIGRRDVLDLMEELKKETTILYSTHILNDAEESSDEILLMHEGKIVESGSLSSLKDRHQVDKISLQFEDSPEAYSQKLDHLDVVTRTEIKKETLDVYVTDQARAREIILNLALKEHWPLLQFEVGRITLEDLFMKVVQSYAVADRIQ</sequence>
<dbReference type="PANTHER" id="PTHR42711">
    <property type="entry name" value="ABC TRANSPORTER ATP-BINDING PROTEIN"/>
    <property type="match status" value="1"/>
</dbReference>
<dbReference type="GO" id="GO:0005524">
    <property type="term" value="F:ATP binding"/>
    <property type="evidence" value="ECO:0007669"/>
    <property type="project" value="UniProtKB-KW"/>
</dbReference>
<reference evidence="7" key="1">
    <citation type="submission" date="2016-10" db="EMBL/GenBank/DDBJ databases">
        <authorList>
            <person name="Varghese N."/>
            <person name="Submissions S."/>
        </authorList>
    </citation>
    <scope>NUCLEOTIDE SEQUENCE [LARGE SCALE GENOMIC DNA]</scope>
    <source>
        <strain evidence="7">FP5</strain>
    </source>
</reference>
<gene>
    <name evidence="6" type="ORF">SAMN05216353_11720</name>
</gene>
<comment type="similarity">
    <text evidence="1">Belongs to the ABC transporter superfamily.</text>
</comment>
<dbReference type="AlphaFoldDB" id="A0A1I2N304"/>
<dbReference type="SMART" id="SM00382">
    <property type="entry name" value="AAA"/>
    <property type="match status" value="1"/>
</dbReference>
<dbReference type="Gene3D" id="3.40.50.300">
    <property type="entry name" value="P-loop containing nucleotide triphosphate hydrolases"/>
    <property type="match status" value="1"/>
</dbReference>
<organism evidence="6 7">
    <name type="scientific">Halobacillus alkaliphilus</name>
    <dbReference type="NCBI Taxonomy" id="396056"/>
    <lineage>
        <taxon>Bacteria</taxon>
        <taxon>Bacillati</taxon>
        <taxon>Bacillota</taxon>
        <taxon>Bacilli</taxon>
        <taxon>Bacillales</taxon>
        <taxon>Bacillaceae</taxon>
        <taxon>Halobacillus</taxon>
    </lineage>
</organism>
<keyword evidence="2" id="KW-0813">Transport</keyword>
<feature type="domain" description="ABC transporter" evidence="5">
    <location>
        <begin position="2"/>
        <end position="227"/>
    </location>
</feature>
<dbReference type="GO" id="GO:0016887">
    <property type="term" value="F:ATP hydrolysis activity"/>
    <property type="evidence" value="ECO:0007669"/>
    <property type="project" value="InterPro"/>
</dbReference>
<dbReference type="InterPro" id="IPR025302">
    <property type="entry name" value="DrrA1/2-like_C"/>
</dbReference>
<dbReference type="PANTHER" id="PTHR42711:SF5">
    <property type="entry name" value="ABC TRANSPORTER ATP-BINDING PROTEIN NATA"/>
    <property type="match status" value="1"/>
</dbReference>
<evidence type="ECO:0000256" key="3">
    <source>
        <dbReference type="ARBA" id="ARBA00022741"/>
    </source>
</evidence>
<dbReference type="Pfam" id="PF00005">
    <property type="entry name" value="ABC_tran"/>
    <property type="match status" value="1"/>
</dbReference>
<proteinExistence type="inferred from homology"/>
<dbReference type="InterPro" id="IPR017871">
    <property type="entry name" value="ABC_transporter-like_CS"/>
</dbReference>
<dbReference type="EMBL" id="FOOG01000017">
    <property type="protein sequence ID" value="SFF98285.1"/>
    <property type="molecule type" value="Genomic_DNA"/>
</dbReference>
<dbReference type="PROSITE" id="PS50893">
    <property type="entry name" value="ABC_TRANSPORTER_2"/>
    <property type="match status" value="1"/>
</dbReference>
<evidence type="ECO:0000259" key="5">
    <source>
        <dbReference type="PROSITE" id="PS50893"/>
    </source>
</evidence>
<keyword evidence="7" id="KW-1185">Reference proteome</keyword>
<keyword evidence="3" id="KW-0547">Nucleotide-binding</keyword>
<evidence type="ECO:0000313" key="6">
    <source>
        <dbReference type="EMBL" id="SFF98285.1"/>
    </source>
</evidence>
<dbReference type="SUPFAM" id="SSF52540">
    <property type="entry name" value="P-loop containing nucleoside triphosphate hydrolases"/>
    <property type="match status" value="1"/>
</dbReference>
<dbReference type="InterPro" id="IPR003593">
    <property type="entry name" value="AAA+_ATPase"/>
</dbReference>
<dbReference type="InterPro" id="IPR027417">
    <property type="entry name" value="P-loop_NTPase"/>
</dbReference>
<dbReference type="PROSITE" id="PS00211">
    <property type="entry name" value="ABC_TRANSPORTER_1"/>
    <property type="match status" value="1"/>
</dbReference>
<dbReference type="Pfam" id="PF13732">
    <property type="entry name" value="DrrA1-3_C"/>
    <property type="match status" value="1"/>
</dbReference>
<evidence type="ECO:0000256" key="1">
    <source>
        <dbReference type="ARBA" id="ARBA00005417"/>
    </source>
</evidence>
<evidence type="ECO:0000313" key="7">
    <source>
        <dbReference type="Proteomes" id="UP000198897"/>
    </source>
</evidence>